<feature type="transmembrane region" description="Helical" evidence="1">
    <location>
        <begin position="409"/>
        <end position="436"/>
    </location>
</feature>
<gene>
    <name evidence="2" type="ORF">CVS27_04420</name>
</gene>
<feature type="transmembrane region" description="Helical" evidence="1">
    <location>
        <begin position="172"/>
        <end position="191"/>
    </location>
</feature>
<feature type="transmembrane region" description="Helical" evidence="1">
    <location>
        <begin position="133"/>
        <end position="152"/>
    </location>
</feature>
<keyword evidence="1" id="KW-1133">Transmembrane helix</keyword>
<evidence type="ECO:0000313" key="2">
    <source>
        <dbReference type="EMBL" id="POH74481.1"/>
    </source>
</evidence>
<feature type="transmembrane region" description="Helical" evidence="1">
    <location>
        <begin position="330"/>
        <end position="349"/>
    </location>
</feature>
<dbReference type="OrthoDB" id="3261041at2"/>
<dbReference type="AlphaFoldDB" id="A0A2S3ZZ12"/>
<feature type="transmembrane region" description="Helical" evidence="1">
    <location>
        <begin position="55"/>
        <end position="81"/>
    </location>
</feature>
<dbReference type="RefSeq" id="WP_103464528.1">
    <property type="nucleotide sequence ID" value="NZ_PPXB01000004.1"/>
</dbReference>
<comment type="caution">
    <text evidence="2">The sequence shown here is derived from an EMBL/GenBank/DDBJ whole genome shotgun (WGS) entry which is preliminary data.</text>
</comment>
<protein>
    <submittedName>
        <fullName evidence="2">Transporter</fullName>
    </submittedName>
</protein>
<keyword evidence="1" id="KW-0812">Transmembrane</keyword>
<evidence type="ECO:0000256" key="1">
    <source>
        <dbReference type="SAM" id="Phobius"/>
    </source>
</evidence>
<reference evidence="2 3" key="1">
    <citation type="submission" date="2018-01" db="EMBL/GenBank/DDBJ databases">
        <title>Arthrobacter sp. nov., from glaciers in China.</title>
        <authorList>
            <person name="Liu Q."/>
            <person name="Xin Y.-H."/>
        </authorList>
    </citation>
    <scope>NUCLEOTIDE SEQUENCE [LARGE SCALE GENOMIC DNA]</scope>
    <source>
        <strain evidence="2 3">HLT2-12-2</strain>
    </source>
</reference>
<dbReference type="Proteomes" id="UP000237061">
    <property type="component" value="Unassembled WGS sequence"/>
</dbReference>
<keyword evidence="3" id="KW-1185">Reference proteome</keyword>
<feature type="transmembrane region" description="Helical" evidence="1">
    <location>
        <begin position="381"/>
        <end position="403"/>
    </location>
</feature>
<evidence type="ECO:0000313" key="3">
    <source>
        <dbReference type="Proteomes" id="UP000237061"/>
    </source>
</evidence>
<feature type="transmembrane region" description="Helical" evidence="1">
    <location>
        <begin position="457"/>
        <end position="482"/>
    </location>
</feature>
<name>A0A2S3ZZ12_ARTGL</name>
<dbReference type="EMBL" id="PPXC01000003">
    <property type="protein sequence ID" value="POH74481.1"/>
    <property type="molecule type" value="Genomic_DNA"/>
</dbReference>
<accession>A0A2S3ZZ12</accession>
<sequence>MVAQLVSLKLTLLRNSLKRSPWQLVGLIIGGLYGLGVLAMTLVGLAALGAGEPELIGTVLTLAGAALVLGWLIIPVVAAGLDMTLDPARFTTYAIPMKSMLTGLLLGSFIGIPGAITLLASLGTAIAWWRHPLAALVALLCGVLGAVTCIVASRAITAASTSLASSRRFKDASGIVLLVPLMFMGPIISGVSSGVGDFKEYLPALAQTVSWTPLGAVWSVPAAVAAGSYGAAGLKLLIAVASIAALTWIWRACLSRALVTPAFAGGGRKAGGKLGFFNWFPATPTGAVAARCLTYWFRDPRYSAGLLIAPLLPLIFVFAGSQAASETGGTQSLGIALGLGGALAAYLVVWSISSDISYDNTAFALHIATGVSGTADRSGRALAAAVLALPLGILYAVIGAVLAHDLGQLLATVGLVLGVVGSGLGLASVFSARFTMAVPLPGESPMKTRPGNGLSSVFIQMSGFVGLGVLVLPELILAIVAMVTGQLLYAWLALAVGIILGAVFLVVGIRKGAAVFNQRAPELLLAVSVDR</sequence>
<feature type="transmembrane region" description="Helical" evidence="1">
    <location>
        <begin position="236"/>
        <end position="259"/>
    </location>
</feature>
<feature type="transmembrane region" description="Helical" evidence="1">
    <location>
        <begin position="24"/>
        <end position="49"/>
    </location>
</feature>
<proteinExistence type="predicted"/>
<feature type="transmembrane region" description="Helical" evidence="1">
    <location>
        <begin position="304"/>
        <end position="324"/>
    </location>
</feature>
<feature type="transmembrane region" description="Helical" evidence="1">
    <location>
        <begin position="101"/>
        <end position="127"/>
    </location>
</feature>
<keyword evidence="1" id="KW-0472">Membrane</keyword>
<organism evidence="2 3">
    <name type="scientific">Arthrobacter glacialis</name>
    <dbReference type="NCBI Taxonomy" id="1664"/>
    <lineage>
        <taxon>Bacteria</taxon>
        <taxon>Bacillati</taxon>
        <taxon>Actinomycetota</taxon>
        <taxon>Actinomycetes</taxon>
        <taxon>Micrococcales</taxon>
        <taxon>Micrococcaceae</taxon>
        <taxon>Arthrobacter</taxon>
    </lineage>
</organism>
<feature type="transmembrane region" description="Helical" evidence="1">
    <location>
        <begin position="488"/>
        <end position="509"/>
    </location>
</feature>